<reference evidence="2" key="1">
    <citation type="submission" date="2020-05" db="UniProtKB">
        <authorList>
            <consortium name="EnsemblMetazoa"/>
        </authorList>
    </citation>
    <scope>IDENTIFICATION</scope>
    <source>
        <strain evidence="2">USDA</strain>
    </source>
</reference>
<dbReference type="CDD" id="cd00866">
    <property type="entry name" value="PEBP_euk"/>
    <property type="match status" value="1"/>
</dbReference>
<evidence type="ECO:0008006" key="4">
    <source>
        <dbReference type="Google" id="ProtNLM"/>
    </source>
</evidence>
<dbReference type="EnsemblMetazoa" id="SCAU004075-RA">
    <property type="protein sequence ID" value="SCAU004075-PA"/>
    <property type="gene ID" value="SCAU004075"/>
</dbReference>
<dbReference type="PANTHER" id="PTHR11362:SF82">
    <property type="entry name" value="PHOSPHATIDYLETHANOLAMINE-BINDING PROTEIN 4"/>
    <property type="match status" value="1"/>
</dbReference>
<dbReference type="PANTHER" id="PTHR11362">
    <property type="entry name" value="PHOSPHATIDYLETHANOLAMINE-BINDING PROTEIN"/>
    <property type="match status" value="1"/>
</dbReference>
<name>A0A1I8P1V3_STOCA</name>
<dbReference type="InterPro" id="IPR008914">
    <property type="entry name" value="PEBP"/>
</dbReference>
<evidence type="ECO:0000313" key="3">
    <source>
        <dbReference type="Proteomes" id="UP000095300"/>
    </source>
</evidence>
<dbReference type="KEGG" id="scac:106087776"/>
<dbReference type="InterPro" id="IPR036610">
    <property type="entry name" value="PEBP-like_sf"/>
</dbReference>
<keyword evidence="3" id="KW-1185">Reference proteome</keyword>
<protein>
    <recommendedName>
        <fullName evidence="4">Odorant-binding protein A5</fullName>
    </recommendedName>
</protein>
<dbReference type="Gene3D" id="3.90.280.10">
    <property type="entry name" value="PEBP-like"/>
    <property type="match status" value="1"/>
</dbReference>
<dbReference type="AlphaFoldDB" id="A0A1I8P1V3"/>
<evidence type="ECO:0000256" key="1">
    <source>
        <dbReference type="SAM" id="SignalP"/>
    </source>
</evidence>
<organism evidence="2 3">
    <name type="scientific">Stomoxys calcitrans</name>
    <name type="common">Stable fly</name>
    <name type="synonym">Conops calcitrans</name>
    <dbReference type="NCBI Taxonomy" id="35570"/>
    <lineage>
        <taxon>Eukaryota</taxon>
        <taxon>Metazoa</taxon>
        <taxon>Ecdysozoa</taxon>
        <taxon>Arthropoda</taxon>
        <taxon>Hexapoda</taxon>
        <taxon>Insecta</taxon>
        <taxon>Pterygota</taxon>
        <taxon>Neoptera</taxon>
        <taxon>Endopterygota</taxon>
        <taxon>Diptera</taxon>
        <taxon>Brachycera</taxon>
        <taxon>Muscomorpha</taxon>
        <taxon>Muscoidea</taxon>
        <taxon>Muscidae</taxon>
        <taxon>Stomoxys</taxon>
    </lineage>
</organism>
<dbReference type="STRING" id="35570.A0A1I8P1V3"/>
<dbReference type="Proteomes" id="UP000095300">
    <property type="component" value="Unassembled WGS sequence"/>
</dbReference>
<keyword evidence="1" id="KW-0732">Signal</keyword>
<sequence>MLVSVLYCFLLGAYAFAVEDLEELFKQTKIVPDVLEEAPKEKLMVKLENGLEVGDNMEVKPADTLSAPNIDWPLVDAEKFYTVYMGCPDAPDPKDPRWSESLHWLVVNVPGNQIDKGDEYCPFVGLFPPKNVGFMRYVYLVYEQPNKMKFDEKVIDDNDGMAHMHFKIKKFAEKYKLGTPVAGNIIRAQWDEMVPQLHTQLGLVLKE</sequence>
<feature type="signal peptide" evidence="1">
    <location>
        <begin position="1"/>
        <end position="15"/>
    </location>
</feature>
<dbReference type="OrthoDB" id="2506647at2759"/>
<gene>
    <name evidence="2" type="primary">106087776</name>
</gene>
<dbReference type="Pfam" id="PF01161">
    <property type="entry name" value="PBP"/>
    <property type="match status" value="1"/>
</dbReference>
<dbReference type="VEuPathDB" id="VectorBase:SCAU004075"/>
<evidence type="ECO:0000313" key="2">
    <source>
        <dbReference type="EnsemblMetazoa" id="SCAU004075-PA"/>
    </source>
</evidence>
<dbReference type="SUPFAM" id="SSF49777">
    <property type="entry name" value="PEBP-like"/>
    <property type="match status" value="1"/>
</dbReference>
<feature type="chain" id="PRO_5013085509" description="Odorant-binding protein A5" evidence="1">
    <location>
        <begin position="16"/>
        <end position="207"/>
    </location>
</feature>
<dbReference type="InterPro" id="IPR035810">
    <property type="entry name" value="PEBP_euk"/>
</dbReference>
<accession>A0A1I8P1V3</accession>
<proteinExistence type="predicted"/>